<keyword evidence="1" id="KW-1133">Transmembrane helix</keyword>
<feature type="transmembrane region" description="Helical" evidence="1">
    <location>
        <begin position="12"/>
        <end position="37"/>
    </location>
</feature>
<protein>
    <submittedName>
        <fullName evidence="2">CcoQ/FixQ family Cbb3-type cytochrome c oxidase assembly chaperone</fullName>
    </submittedName>
</protein>
<dbReference type="RefSeq" id="WP_160634064.1">
    <property type="nucleotide sequence ID" value="NZ_WWNE01000012.1"/>
</dbReference>
<dbReference type="EMBL" id="WWNE01000012">
    <property type="protein sequence ID" value="NBG67116.1"/>
    <property type="molecule type" value="Genomic_DNA"/>
</dbReference>
<evidence type="ECO:0000256" key="1">
    <source>
        <dbReference type="SAM" id="Phobius"/>
    </source>
</evidence>
<proteinExistence type="predicted"/>
<dbReference type="Proteomes" id="UP000470771">
    <property type="component" value="Unassembled WGS sequence"/>
</dbReference>
<keyword evidence="1" id="KW-0472">Membrane</keyword>
<accession>A0A6N9NK92</accession>
<evidence type="ECO:0000313" key="3">
    <source>
        <dbReference type="Proteomes" id="UP000470771"/>
    </source>
</evidence>
<comment type="caution">
    <text evidence="2">The sequence shown here is derived from an EMBL/GenBank/DDBJ whole genome shotgun (WGS) entry which is preliminary data.</text>
</comment>
<evidence type="ECO:0000313" key="2">
    <source>
        <dbReference type="EMBL" id="NBG67116.1"/>
    </source>
</evidence>
<gene>
    <name evidence="2" type="ORF">GQN54_13385</name>
</gene>
<keyword evidence="1" id="KW-0812">Transmembrane</keyword>
<sequence>MLKFIKHNMDTIAGIDIFPVISFIIFFLFFIALFFWVGRMKKSEVNMLSALPFENEENETTNNLTTESKNP</sequence>
<reference evidence="2 3" key="1">
    <citation type="submission" date="2019-12" db="EMBL/GenBank/DDBJ databases">
        <authorList>
            <person name="Zhao J."/>
        </authorList>
    </citation>
    <scope>NUCLEOTIDE SEQUENCE [LARGE SCALE GENOMIC DNA]</scope>
    <source>
        <strain evidence="2 3">S-15</strain>
    </source>
</reference>
<name>A0A6N9NK92_9FLAO</name>
<dbReference type="AlphaFoldDB" id="A0A6N9NK92"/>
<keyword evidence="3" id="KW-1185">Reference proteome</keyword>
<organism evidence="2 3">
    <name type="scientific">Acidiluteibacter ferrifornacis</name>
    <dbReference type="NCBI Taxonomy" id="2692424"/>
    <lineage>
        <taxon>Bacteria</taxon>
        <taxon>Pseudomonadati</taxon>
        <taxon>Bacteroidota</taxon>
        <taxon>Flavobacteriia</taxon>
        <taxon>Flavobacteriales</taxon>
        <taxon>Cryomorphaceae</taxon>
        <taxon>Acidiluteibacter</taxon>
    </lineage>
</organism>